<dbReference type="Proteomes" id="UP000267654">
    <property type="component" value="Unassembled WGS sequence"/>
</dbReference>
<evidence type="ECO:0000256" key="3">
    <source>
        <dbReference type="ARBA" id="ARBA00022750"/>
    </source>
</evidence>
<dbReference type="Gene3D" id="3.40.50.1450">
    <property type="entry name" value="HybD-like"/>
    <property type="match status" value="1"/>
</dbReference>
<dbReference type="PANTHER" id="PTHR30302:SF1">
    <property type="entry name" value="HYDROGENASE 2 MATURATION PROTEASE"/>
    <property type="match status" value="1"/>
</dbReference>
<dbReference type="NCBIfam" id="TIGR00072">
    <property type="entry name" value="hydrog_prot"/>
    <property type="match status" value="1"/>
</dbReference>
<reference evidence="5" key="2">
    <citation type="journal article" date="2020" name="mSystems">
        <title>Genome- and Community-Level Interaction Insights into Carbon Utilization and Element Cycling Functions of Hydrothermarchaeota in Hydrothermal Sediment.</title>
        <authorList>
            <person name="Zhou Z."/>
            <person name="Liu Y."/>
            <person name="Xu W."/>
            <person name="Pan J."/>
            <person name="Luo Z.H."/>
            <person name="Li M."/>
        </authorList>
    </citation>
    <scope>NUCLEOTIDE SEQUENCE [LARGE SCALE GENOMIC DNA]</scope>
    <source>
        <strain evidence="5">HyVt-219</strain>
    </source>
</reference>
<evidence type="ECO:0000256" key="2">
    <source>
        <dbReference type="ARBA" id="ARBA00022670"/>
    </source>
</evidence>
<evidence type="ECO:0000313" key="5">
    <source>
        <dbReference type="EMBL" id="HDN84457.1"/>
    </source>
</evidence>
<evidence type="ECO:0000313" key="6">
    <source>
        <dbReference type="EMBL" id="RLE13179.1"/>
    </source>
</evidence>
<gene>
    <name evidence="6" type="ORF">DRI96_03395</name>
    <name evidence="5" type="ORF">ENG47_01710</name>
</gene>
<dbReference type="Pfam" id="PF01750">
    <property type="entry name" value="HycI"/>
    <property type="match status" value="1"/>
</dbReference>
<dbReference type="InterPro" id="IPR000671">
    <property type="entry name" value="Peptidase_A31"/>
</dbReference>
<reference evidence="6 7" key="1">
    <citation type="submission" date="2018-06" db="EMBL/GenBank/DDBJ databases">
        <title>Extensive metabolic versatility and redundancy in microbially diverse, dynamic hydrothermal sediments.</title>
        <authorList>
            <person name="Dombrowski N."/>
            <person name="Teske A."/>
            <person name="Baker B.J."/>
        </authorList>
    </citation>
    <scope>NUCLEOTIDE SEQUENCE [LARGE SCALE GENOMIC DNA]</scope>
    <source>
        <strain evidence="6">B19_G9</strain>
    </source>
</reference>
<evidence type="ECO:0000256" key="1">
    <source>
        <dbReference type="ARBA" id="ARBA00006814"/>
    </source>
</evidence>
<keyword evidence="4" id="KW-0378">Hydrolase</keyword>
<comment type="caution">
    <text evidence="6">The sequence shown here is derived from an EMBL/GenBank/DDBJ whole genome shotgun (WGS) entry which is preliminary data.</text>
</comment>
<dbReference type="GO" id="GO:0016485">
    <property type="term" value="P:protein processing"/>
    <property type="evidence" value="ECO:0007669"/>
    <property type="project" value="TreeGrafter"/>
</dbReference>
<comment type="similarity">
    <text evidence="1">Belongs to the peptidase A31 family.</text>
</comment>
<dbReference type="EMBL" id="QMQB01000105">
    <property type="protein sequence ID" value="RLE13179.1"/>
    <property type="molecule type" value="Genomic_DNA"/>
</dbReference>
<keyword evidence="3" id="KW-0064">Aspartyl protease</keyword>
<evidence type="ECO:0000256" key="4">
    <source>
        <dbReference type="ARBA" id="ARBA00022801"/>
    </source>
</evidence>
<dbReference type="SUPFAM" id="SSF53163">
    <property type="entry name" value="HybD-like"/>
    <property type="match status" value="1"/>
</dbReference>
<dbReference type="CDD" id="cd06062">
    <property type="entry name" value="H2MP_MemB-H2up"/>
    <property type="match status" value="1"/>
</dbReference>
<protein>
    <submittedName>
        <fullName evidence="5">Hydrogenase maturation protease</fullName>
    </submittedName>
</protein>
<dbReference type="PRINTS" id="PR00446">
    <property type="entry name" value="HYDRGNUPTAKE"/>
</dbReference>
<dbReference type="Proteomes" id="UP000885660">
    <property type="component" value="Unassembled WGS sequence"/>
</dbReference>
<sequence length="158" mass="17254">MKKGEKNPESILVVGVGNILLGDEGIGVHTIKELQKLKLPDNVEILDMGVATFPLVSYVAGRKKVIIVDAVKGGGEAGDIYRLSLDELRECKERFFSVHEMGIADILDILELEYRGISGEVVIIGVEPGEIKWGIGLSPALSEKLPAIIECILREIYK</sequence>
<dbReference type="PANTHER" id="PTHR30302">
    <property type="entry name" value="HYDROGENASE 1 MATURATION PROTEASE"/>
    <property type="match status" value="1"/>
</dbReference>
<organism evidence="6 7">
    <name type="scientific">Aerophobetes bacterium</name>
    <dbReference type="NCBI Taxonomy" id="2030807"/>
    <lineage>
        <taxon>Bacteria</taxon>
        <taxon>Candidatus Aerophobota</taxon>
    </lineage>
</organism>
<keyword evidence="2 5" id="KW-0645">Protease</keyword>
<name>A0A662DGB4_UNCAE</name>
<dbReference type="AlphaFoldDB" id="A0A662DGB4"/>
<dbReference type="EMBL" id="DRBC01000102">
    <property type="protein sequence ID" value="HDN84457.1"/>
    <property type="molecule type" value="Genomic_DNA"/>
</dbReference>
<dbReference type="GO" id="GO:0004190">
    <property type="term" value="F:aspartic-type endopeptidase activity"/>
    <property type="evidence" value="ECO:0007669"/>
    <property type="project" value="UniProtKB-KW"/>
</dbReference>
<evidence type="ECO:0000313" key="7">
    <source>
        <dbReference type="Proteomes" id="UP000267654"/>
    </source>
</evidence>
<accession>A0A662DGB4</accession>
<dbReference type="GO" id="GO:0008047">
    <property type="term" value="F:enzyme activator activity"/>
    <property type="evidence" value="ECO:0007669"/>
    <property type="project" value="InterPro"/>
</dbReference>
<dbReference type="InterPro" id="IPR023430">
    <property type="entry name" value="Pept_HybD-like_dom_sf"/>
</dbReference>
<proteinExistence type="inferred from homology"/>